<evidence type="ECO:0000259" key="1">
    <source>
        <dbReference type="PROSITE" id="PS50164"/>
    </source>
</evidence>
<dbReference type="SUPFAM" id="SSF82771">
    <property type="entry name" value="GIY-YIG endonuclease"/>
    <property type="match status" value="1"/>
</dbReference>
<name>A0A6C0KL11_9ZZZZ</name>
<dbReference type="InterPro" id="IPR035901">
    <property type="entry name" value="GIY-YIG_endonuc_sf"/>
</dbReference>
<feature type="domain" description="GIY-YIG" evidence="1">
    <location>
        <begin position="1"/>
        <end position="81"/>
    </location>
</feature>
<dbReference type="EMBL" id="MN740926">
    <property type="protein sequence ID" value="QHU18299.1"/>
    <property type="molecule type" value="Genomic_DNA"/>
</dbReference>
<organism evidence="2">
    <name type="scientific">viral metagenome</name>
    <dbReference type="NCBI Taxonomy" id="1070528"/>
    <lineage>
        <taxon>unclassified sequences</taxon>
        <taxon>metagenomes</taxon>
        <taxon>organismal metagenomes</taxon>
    </lineage>
</organism>
<accession>A0A6C0KL11</accession>
<sequence>MWYVYCLATVEEPICTYIGATIDLDRRLAQHNKVLKGGAKATGRRDCGWYRVCHVRGFVDNHEALSFEWHWKWYSKKIKGKGQDPLTRRQKGLDACMEWCKNKNLVIEYS</sequence>
<dbReference type="PANTHER" id="PTHR20208">
    <property type="entry name" value="STRUCTURE-SPECIFIC ENDONUCLEASE SUBUNIT SLX1"/>
    <property type="match status" value="1"/>
</dbReference>
<dbReference type="Gene3D" id="3.40.1440.10">
    <property type="entry name" value="GIY-YIG endonuclease"/>
    <property type="match status" value="1"/>
</dbReference>
<dbReference type="Pfam" id="PF01541">
    <property type="entry name" value="GIY-YIG"/>
    <property type="match status" value="1"/>
</dbReference>
<dbReference type="PROSITE" id="PS50164">
    <property type="entry name" value="GIY_YIG"/>
    <property type="match status" value="1"/>
</dbReference>
<dbReference type="InterPro" id="IPR000305">
    <property type="entry name" value="GIY-YIG_endonuc"/>
</dbReference>
<dbReference type="PANTHER" id="PTHR20208:SF13">
    <property type="entry name" value="STRUCTURE-SPECIFIC ENDONUCLEASE SUBUNIT SLX1"/>
    <property type="match status" value="1"/>
</dbReference>
<reference evidence="2" key="1">
    <citation type="journal article" date="2020" name="Nature">
        <title>Giant virus diversity and host interactions through global metagenomics.</title>
        <authorList>
            <person name="Schulz F."/>
            <person name="Roux S."/>
            <person name="Paez-Espino D."/>
            <person name="Jungbluth S."/>
            <person name="Walsh D.A."/>
            <person name="Denef V.J."/>
            <person name="McMahon K.D."/>
            <person name="Konstantinidis K.T."/>
            <person name="Eloe-Fadrosh E.A."/>
            <person name="Kyrpides N.C."/>
            <person name="Woyke T."/>
        </authorList>
    </citation>
    <scope>NUCLEOTIDE SEQUENCE</scope>
    <source>
        <strain evidence="2">GVMAG-S-3300013006-138</strain>
    </source>
</reference>
<protein>
    <recommendedName>
        <fullName evidence="1">GIY-YIG domain-containing protein</fullName>
    </recommendedName>
</protein>
<proteinExistence type="predicted"/>
<dbReference type="AlphaFoldDB" id="A0A6C0KL11"/>
<dbReference type="InterPro" id="IPR050381">
    <property type="entry name" value="SLX1_endonuclease"/>
</dbReference>
<evidence type="ECO:0000313" key="2">
    <source>
        <dbReference type="EMBL" id="QHU18299.1"/>
    </source>
</evidence>